<evidence type="ECO:0000256" key="1">
    <source>
        <dbReference type="SAM" id="MobiDB-lite"/>
    </source>
</evidence>
<feature type="non-terminal residue" evidence="2">
    <location>
        <position position="1"/>
    </location>
</feature>
<dbReference type="AlphaFoldDB" id="X1L8V4"/>
<sequence>DALASLTEKAHGSLTGVGETDHHSNVNDPAAGEKSALGGTSGTPGAANKFVTDADPRNTNARTPAAHDHAGETLNPDVVNVGDLGFKNGFRLTEDEKYGVVMVSPSGRKFRMVKC</sequence>
<name>X1L8V4_9ZZZZ</name>
<feature type="region of interest" description="Disordered" evidence="1">
    <location>
        <begin position="1"/>
        <end position="74"/>
    </location>
</feature>
<gene>
    <name evidence="2" type="ORF">S06H3_05939</name>
</gene>
<protein>
    <submittedName>
        <fullName evidence="2">Uncharacterized protein</fullName>
    </submittedName>
</protein>
<proteinExistence type="predicted"/>
<evidence type="ECO:0000313" key="2">
    <source>
        <dbReference type="EMBL" id="GAH90568.1"/>
    </source>
</evidence>
<accession>X1L8V4</accession>
<reference evidence="2" key="1">
    <citation type="journal article" date="2014" name="Front. Microbiol.">
        <title>High frequency of phylogenetically diverse reductive dehalogenase-homologous genes in deep subseafloor sedimentary metagenomes.</title>
        <authorList>
            <person name="Kawai M."/>
            <person name="Futagami T."/>
            <person name="Toyoda A."/>
            <person name="Takaki Y."/>
            <person name="Nishi S."/>
            <person name="Hori S."/>
            <person name="Arai W."/>
            <person name="Tsubouchi T."/>
            <person name="Morono Y."/>
            <person name="Uchiyama I."/>
            <person name="Ito T."/>
            <person name="Fujiyama A."/>
            <person name="Inagaki F."/>
            <person name="Takami H."/>
        </authorList>
    </citation>
    <scope>NUCLEOTIDE SEQUENCE</scope>
    <source>
        <strain evidence="2">Expedition CK06-06</strain>
    </source>
</reference>
<comment type="caution">
    <text evidence="2">The sequence shown here is derived from an EMBL/GenBank/DDBJ whole genome shotgun (WGS) entry which is preliminary data.</text>
</comment>
<dbReference type="EMBL" id="BARV01002252">
    <property type="protein sequence ID" value="GAH90568.1"/>
    <property type="molecule type" value="Genomic_DNA"/>
</dbReference>
<organism evidence="2">
    <name type="scientific">marine sediment metagenome</name>
    <dbReference type="NCBI Taxonomy" id="412755"/>
    <lineage>
        <taxon>unclassified sequences</taxon>
        <taxon>metagenomes</taxon>
        <taxon>ecological metagenomes</taxon>
    </lineage>
</organism>